<feature type="transmembrane region" description="Helical" evidence="8">
    <location>
        <begin position="77"/>
        <end position="94"/>
    </location>
</feature>
<sequence>MNGFFKLVLPLLFSALAAYIITPVVIKVAHKYKLIDDPKKNKHPKVIHDRPTPRGGGLAIYLAFASASLIFLPLDKHLVGILLGAAVLVITGLLDDRYNLNPYLRLIIQFFAAALPIASGIGIAFINNPLGGSIDLSLPQITFNLLGETRSIWLLSDMFALFWIVGLMNILNMGAKGVDGQLSGVVIISSLVIAILSFKYSADITEWPVLILSLIVAGSFLGFLPWHFFPQKIMPGFSGSTLAGFLLAVLSILTTTKVGTLLVVLGIPIVDTGYTITRRILSGKSPLWGDTGHLHHKLLAAGYSKKQVSFIYWGFSLTLGIIALNLNTSFKFYTIIGIVLIVGAMLLWLTHKPKNNL</sequence>
<dbReference type="GO" id="GO:0046872">
    <property type="term" value="F:metal ion binding"/>
    <property type="evidence" value="ECO:0007669"/>
    <property type="project" value="UniProtKB-KW"/>
</dbReference>
<evidence type="ECO:0000256" key="5">
    <source>
        <dbReference type="ARBA" id="ARBA00022989"/>
    </source>
</evidence>
<dbReference type="GO" id="GO:0016780">
    <property type="term" value="F:phosphotransferase activity, for other substituted phosphate groups"/>
    <property type="evidence" value="ECO:0007669"/>
    <property type="project" value="InterPro"/>
</dbReference>
<keyword evidence="6 8" id="KW-0472">Membrane</keyword>
<dbReference type="PANTHER" id="PTHR22926">
    <property type="entry name" value="PHOSPHO-N-ACETYLMURAMOYL-PENTAPEPTIDE-TRANSFERASE"/>
    <property type="match status" value="1"/>
</dbReference>
<dbReference type="Pfam" id="PF00953">
    <property type="entry name" value="Glycos_transf_4"/>
    <property type="match status" value="1"/>
</dbReference>
<feature type="transmembrane region" description="Helical" evidence="8">
    <location>
        <begin position="182"/>
        <end position="201"/>
    </location>
</feature>
<dbReference type="AlphaFoldDB" id="A0A0G0I4B4"/>
<reference evidence="9 10" key="1">
    <citation type="journal article" date="2015" name="Nature">
        <title>rRNA introns, odd ribosomes, and small enigmatic genomes across a large radiation of phyla.</title>
        <authorList>
            <person name="Brown C.T."/>
            <person name="Hug L.A."/>
            <person name="Thomas B.C."/>
            <person name="Sharon I."/>
            <person name="Castelle C.J."/>
            <person name="Singh A."/>
            <person name="Wilkins M.J."/>
            <person name="Williams K.H."/>
            <person name="Banfield J.F."/>
        </authorList>
    </citation>
    <scope>NUCLEOTIDE SEQUENCE [LARGE SCALE GENOMIC DNA]</scope>
</reference>
<feature type="transmembrane region" description="Helical" evidence="8">
    <location>
        <begin position="106"/>
        <end position="126"/>
    </location>
</feature>
<evidence type="ECO:0000256" key="8">
    <source>
        <dbReference type="SAM" id="Phobius"/>
    </source>
</evidence>
<evidence type="ECO:0000256" key="7">
    <source>
        <dbReference type="PIRSR" id="PIRSR600715-1"/>
    </source>
</evidence>
<comment type="caution">
    <text evidence="9">The sequence shown here is derived from an EMBL/GenBank/DDBJ whole genome shotgun (WGS) entry which is preliminary data.</text>
</comment>
<dbReference type="PATRIC" id="fig|1618546.3.peg.315"/>
<comment type="cofactor">
    <cofactor evidence="7">
        <name>Mg(2+)</name>
        <dbReference type="ChEBI" id="CHEBI:18420"/>
    </cofactor>
</comment>
<dbReference type="GO" id="GO:0071555">
    <property type="term" value="P:cell wall organization"/>
    <property type="evidence" value="ECO:0007669"/>
    <property type="project" value="TreeGrafter"/>
</dbReference>
<dbReference type="CDD" id="cd06853">
    <property type="entry name" value="GT_WecA_like"/>
    <property type="match status" value="1"/>
</dbReference>
<evidence type="ECO:0000256" key="2">
    <source>
        <dbReference type="ARBA" id="ARBA00022475"/>
    </source>
</evidence>
<proteinExistence type="predicted"/>
<accession>A0A0G0I4B4</accession>
<evidence type="ECO:0000313" key="9">
    <source>
        <dbReference type="EMBL" id="KKQ45795.1"/>
    </source>
</evidence>
<dbReference type="GO" id="GO:0009103">
    <property type="term" value="P:lipopolysaccharide biosynthetic process"/>
    <property type="evidence" value="ECO:0007669"/>
    <property type="project" value="TreeGrafter"/>
</dbReference>
<comment type="subcellular location">
    <subcellularLocation>
        <location evidence="1">Cell membrane</location>
        <topology evidence="1">Multi-pass membrane protein</topology>
    </subcellularLocation>
</comment>
<feature type="transmembrane region" description="Helical" evidence="8">
    <location>
        <begin position="207"/>
        <end position="226"/>
    </location>
</feature>
<feature type="transmembrane region" description="Helical" evidence="8">
    <location>
        <begin position="12"/>
        <end position="30"/>
    </location>
</feature>
<feature type="transmembrane region" description="Helical" evidence="8">
    <location>
        <begin position="152"/>
        <end position="170"/>
    </location>
</feature>
<dbReference type="PANTHER" id="PTHR22926:SF3">
    <property type="entry name" value="UNDECAPRENYL-PHOSPHATE ALPHA-N-ACETYLGLUCOSAMINYL 1-PHOSPHATE TRANSFERASE"/>
    <property type="match status" value="1"/>
</dbReference>
<name>A0A0G0I4B4_9BACT</name>
<organism evidence="9 10">
    <name type="scientific">Candidatus Woesebacteria bacterium GW2011_GWA1_37_8</name>
    <dbReference type="NCBI Taxonomy" id="1618546"/>
    <lineage>
        <taxon>Bacteria</taxon>
        <taxon>Candidatus Woeseibacteriota</taxon>
    </lineage>
</organism>
<evidence type="ECO:0000256" key="1">
    <source>
        <dbReference type="ARBA" id="ARBA00004651"/>
    </source>
</evidence>
<keyword evidence="3 9" id="KW-0808">Transferase</keyword>
<protein>
    <submittedName>
        <fullName evidence="9">Undecaprenyl-phosphate N-acetylglucosaminyl 1-phosphate transferase</fullName>
    </submittedName>
</protein>
<keyword evidence="2" id="KW-1003">Cell membrane</keyword>
<feature type="transmembrane region" description="Helical" evidence="8">
    <location>
        <begin position="51"/>
        <end position="71"/>
    </location>
</feature>
<dbReference type="GO" id="GO:0005886">
    <property type="term" value="C:plasma membrane"/>
    <property type="evidence" value="ECO:0007669"/>
    <property type="project" value="UniProtKB-SubCell"/>
</dbReference>
<evidence type="ECO:0000313" key="10">
    <source>
        <dbReference type="Proteomes" id="UP000034603"/>
    </source>
</evidence>
<dbReference type="Proteomes" id="UP000034603">
    <property type="component" value="Unassembled WGS sequence"/>
</dbReference>
<gene>
    <name evidence="9" type="ORF">US62_C0009G0026</name>
</gene>
<dbReference type="GO" id="GO:0044038">
    <property type="term" value="P:cell wall macromolecule biosynthetic process"/>
    <property type="evidence" value="ECO:0007669"/>
    <property type="project" value="TreeGrafter"/>
</dbReference>
<dbReference type="InterPro" id="IPR000715">
    <property type="entry name" value="Glycosyl_transferase_4"/>
</dbReference>
<feature type="binding site" evidence="7">
    <location>
        <position position="172"/>
    </location>
    <ligand>
        <name>Mg(2+)</name>
        <dbReference type="ChEBI" id="CHEBI:18420"/>
    </ligand>
</feature>
<evidence type="ECO:0000256" key="4">
    <source>
        <dbReference type="ARBA" id="ARBA00022692"/>
    </source>
</evidence>
<feature type="transmembrane region" description="Helical" evidence="8">
    <location>
        <begin position="332"/>
        <end position="350"/>
    </location>
</feature>
<keyword evidence="7" id="KW-0460">Magnesium</keyword>
<feature type="transmembrane region" description="Helical" evidence="8">
    <location>
        <begin position="310"/>
        <end position="326"/>
    </location>
</feature>
<evidence type="ECO:0000256" key="6">
    <source>
        <dbReference type="ARBA" id="ARBA00023136"/>
    </source>
</evidence>
<keyword evidence="5 8" id="KW-1133">Transmembrane helix</keyword>
<keyword evidence="7" id="KW-0479">Metal-binding</keyword>
<evidence type="ECO:0000256" key="3">
    <source>
        <dbReference type="ARBA" id="ARBA00022679"/>
    </source>
</evidence>
<keyword evidence="4 8" id="KW-0812">Transmembrane</keyword>
<dbReference type="EMBL" id="LBTR01000009">
    <property type="protein sequence ID" value="KKQ45795.1"/>
    <property type="molecule type" value="Genomic_DNA"/>
</dbReference>